<dbReference type="InterPro" id="IPR018389">
    <property type="entry name" value="DctP_fam"/>
</dbReference>
<dbReference type="InterPro" id="IPR041722">
    <property type="entry name" value="TakP/all3028"/>
</dbReference>
<organism evidence="5 6">
    <name type="scientific">Bordetella genomosp. 2</name>
    <dbReference type="NCBI Taxonomy" id="1983456"/>
    <lineage>
        <taxon>Bacteria</taxon>
        <taxon>Pseudomonadati</taxon>
        <taxon>Pseudomonadota</taxon>
        <taxon>Betaproteobacteria</taxon>
        <taxon>Burkholderiales</taxon>
        <taxon>Alcaligenaceae</taxon>
        <taxon>Bordetella</taxon>
    </lineage>
</organism>
<keyword evidence="6" id="KW-1185">Reference proteome</keyword>
<dbReference type="CDD" id="cd13682">
    <property type="entry name" value="PBP2_TRAP_alpha-ketoacid"/>
    <property type="match status" value="1"/>
</dbReference>
<dbReference type="Pfam" id="PF03480">
    <property type="entry name" value="DctP"/>
    <property type="match status" value="1"/>
</dbReference>
<evidence type="ECO:0000256" key="1">
    <source>
        <dbReference type="ARBA" id="ARBA00022729"/>
    </source>
</evidence>
<dbReference type="GO" id="GO:0055085">
    <property type="term" value="P:transmembrane transport"/>
    <property type="evidence" value="ECO:0007669"/>
    <property type="project" value="InterPro"/>
</dbReference>
<sequence length="368" mass="40380">MQRRRFLAQAAGAAGAGLAAASLPALAQGSPTVRWRMSTSWPKSLDTIYGSADELCKRVGQLTDGKFEIRAFPGGELVPSAQNMDAVSNGTVECNHVLSTMYIGKNTALTFDTGLSFGLNARQHNAWIHYGGGLEQLRKLYKKYNIVNHVCGNVGVQMGGWYRKEINSVADLQGLNMRIGGIGGMVLSKLGAVPQQIPPSDIYPALEKGTIDAAEWIGPYDDEKLGFNKVAPFYYSPGWFEGSASITTMVNDKAWEALPPAYQAAFECACGEQTMKMLANYDARNPLALRKLIAGGAKLRFFPKEVMDAVYKASQELWDELSDKNPDFKAIYPDWKKFQADEASWFRVAENALDNYTFAAVARNQSKA</sequence>
<feature type="binding site" evidence="3">
    <location>
        <position position="241"/>
    </location>
    <ligand>
        <name>substrate</name>
    </ligand>
</feature>
<dbReference type="PIRSF" id="PIRSF039026">
    <property type="entry name" value="SiaP"/>
    <property type="match status" value="1"/>
</dbReference>
<dbReference type="GO" id="GO:0046872">
    <property type="term" value="F:metal ion binding"/>
    <property type="evidence" value="ECO:0007669"/>
    <property type="project" value="UniProtKB-KW"/>
</dbReference>
<feature type="binding site" evidence="3">
    <location>
        <position position="215"/>
    </location>
    <ligand>
        <name>substrate</name>
    </ligand>
</feature>
<dbReference type="PANTHER" id="PTHR33376:SF5">
    <property type="entry name" value="EXTRACYTOPLASMIC SOLUTE RECEPTOR PROTEIN"/>
    <property type="match status" value="1"/>
</dbReference>
<dbReference type="SUPFAM" id="SSF53850">
    <property type="entry name" value="Periplasmic binding protein-like II"/>
    <property type="match status" value="1"/>
</dbReference>
<evidence type="ECO:0000256" key="3">
    <source>
        <dbReference type="PIRSR" id="PIRSR039026-2"/>
    </source>
</evidence>
<dbReference type="RefSeq" id="WP_028354344.1">
    <property type="nucleotide sequence ID" value="NZ_NEVT01000009.1"/>
</dbReference>
<evidence type="ECO:0000256" key="2">
    <source>
        <dbReference type="PIRSR" id="PIRSR039026-1"/>
    </source>
</evidence>
<dbReference type="AlphaFoldDB" id="A0A261V5X2"/>
<dbReference type="Gene3D" id="3.40.190.170">
    <property type="entry name" value="Bacterial extracellular solute-binding protein, family 7"/>
    <property type="match status" value="1"/>
</dbReference>
<dbReference type="Proteomes" id="UP000215633">
    <property type="component" value="Unassembled WGS sequence"/>
</dbReference>
<keyword evidence="3" id="KW-0479">Metal-binding</keyword>
<feature type="binding site" evidence="2">
    <location>
        <position position="178"/>
    </location>
    <ligand>
        <name>substrate</name>
    </ligand>
</feature>
<gene>
    <name evidence="5" type="ORF">CAL24_22335</name>
</gene>
<dbReference type="PROSITE" id="PS51318">
    <property type="entry name" value="TAT"/>
    <property type="match status" value="1"/>
</dbReference>
<dbReference type="GO" id="GO:0015849">
    <property type="term" value="P:organic acid transport"/>
    <property type="evidence" value="ECO:0007669"/>
    <property type="project" value="InterPro"/>
</dbReference>
<dbReference type="GO" id="GO:0031317">
    <property type="term" value="C:tripartite ATP-independent periplasmic transporter complex"/>
    <property type="evidence" value="ECO:0007669"/>
    <property type="project" value="InterPro"/>
</dbReference>
<dbReference type="InterPro" id="IPR038404">
    <property type="entry name" value="TRAP_DctP_sf"/>
</dbReference>
<proteinExistence type="predicted"/>
<comment type="caution">
    <text evidence="5">The sequence shown here is derived from an EMBL/GenBank/DDBJ whole genome shotgun (WGS) entry which is preliminary data.</text>
</comment>
<dbReference type="NCBIfam" id="NF037995">
    <property type="entry name" value="TRAP_S1"/>
    <property type="match status" value="1"/>
</dbReference>
<evidence type="ECO:0000313" key="5">
    <source>
        <dbReference type="EMBL" id="OZI69564.1"/>
    </source>
</evidence>
<feature type="signal peptide" evidence="4">
    <location>
        <begin position="1"/>
        <end position="27"/>
    </location>
</feature>
<name>A0A261V5X2_9BORD</name>
<evidence type="ECO:0000256" key="4">
    <source>
        <dbReference type="SAM" id="SignalP"/>
    </source>
</evidence>
<protein>
    <submittedName>
        <fullName evidence="5">ABC transporter substrate-binding protein</fullName>
    </submittedName>
</protein>
<reference evidence="6" key="1">
    <citation type="submission" date="2017-05" db="EMBL/GenBank/DDBJ databases">
        <title>Complete and WGS of Bordetella genogroups.</title>
        <authorList>
            <person name="Spilker T."/>
            <person name="Lipuma J."/>
        </authorList>
    </citation>
    <scope>NUCLEOTIDE SEQUENCE [LARGE SCALE GENOMIC DNA]</scope>
    <source>
        <strain evidence="6">AU8256</strain>
    </source>
</reference>
<evidence type="ECO:0000313" key="6">
    <source>
        <dbReference type="Proteomes" id="UP000215633"/>
    </source>
</evidence>
<feature type="binding site" evidence="2">
    <location>
        <position position="157"/>
    </location>
    <ligand>
        <name>substrate</name>
    </ligand>
</feature>
<dbReference type="Gene3D" id="3.40.190.10">
    <property type="entry name" value="Periplasmic binding protein-like II"/>
    <property type="match status" value="1"/>
</dbReference>
<accession>A0A261V5X2</accession>
<feature type="chain" id="PRO_5013397255" evidence="4">
    <location>
        <begin position="28"/>
        <end position="368"/>
    </location>
</feature>
<dbReference type="InterPro" id="IPR006311">
    <property type="entry name" value="TAT_signal"/>
</dbReference>
<dbReference type="PANTHER" id="PTHR33376">
    <property type="match status" value="1"/>
</dbReference>
<dbReference type="GO" id="GO:0043177">
    <property type="term" value="F:organic acid binding"/>
    <property type="evidence" value="ECO:0007669"/>
    <property type="project" value="InterPro"/>
</dbReference>
<feature type="binding site" evidence="3">
    <location>
        <position position="216"/>
    </location>
    <ligand>
        <name>Na(+)</name>
        <dbReference type="ChEBI" id="CHEBI:29101"/>
    </ligand>
</feature>
<dbReference type="InterPro" id="IPR026289">
    <property type="entry name" value="SBP_TakP-like"/>
</dbReference>
<dbReference type="EMBL" id="NEVT01000009">
    <property type="protein sequence ID" value="OZI69564.1"/>
    <property type="molecule type" value="Genomic_DNA"/>
</dbReference>
<keyword evidence="1 4" id="KW-0732">Signal</keyword>